<sequence>MRRVATGLLLAMAAVFVVSSLLLHRYPAWAFVRAFAEAAMVGGLADWFAVTALFRHPLGLPIPHTAIIPRNKDRIGDSLAAFLRSNFLTPSVVARRMQRIDIAAGLGRLLARPPSGKLRGGKLVATLLEGLADERLGGLFKGMAVQRLKDMQVAPLAGQLLGAAMAEGRHRPLIDGAIDWVGRTLDANEPLFRKMIHDRAGSILRWTGLDETLSTKIMEGLFKLLADMADDPDHPLRAKTEEALAQLAEKLQHDPEMQERVERLRDALIANPAVGRWLDGMWQSARAAMLRAVRDPQEALAGKFGEMLRQTGETLQNDERMRIAVNRFARRATVGIVAAYGDGIVALVSDTIRGWDASTVTERLETAVGRDLQYIRVNGTLVGGLVGLAIYAVSLAIG</sequence>
<dbReference type="PANTHER" id="PTHR38442">
    <property type="entry name" value="INNER MEMBRANE PROTEIN-RELATED"/>
    <property type="match status" value="1"/>
</dbReference>
<name>A0ABT8Y484_9SPHN</name>
<keyword evidence="2" id="KW-1185">Reference proteome</keyword>
<proteinExistence type="predicted"/>
<dbReference type="Proteomes" id="UP001169764">
    <property type="component" value="Unassembled WGS sequence"/>
</dbReference>
<dbReference type="InterPro" id="IPR016024">
    <property type="entry name" value="ARM-type_fold"/>
</dbReference>
<protein>
    <submittedName>
        <fullName evidence="1">DUF445 domain-containing protein</fullName>
    </submittedName>
</protein>
<dbReference type="EMBL" id="JAUOTP010000001">
    <property type="protein sequence ID" value="MDO6413131.1"/>
    <property type="molecule type" value="Genomic_DNA"/>
</dbReference>
<dbReference type="InterPro" id="IPR007383">
    <property type="entry name" value="DUF445"/>
</dbReference>
<gene>
    <name evidence="1" type="ORF">Q4F19_01935</name>
</gene>
<dbReference type="RefSeq" id="WP_303539940.1">
    <property type="nucleotide sequence ID" value="NZ_JAUOTP010000001.1"/>
</dbReference>
<evidence type="ECO:0000313" key="1">
    <source>
        <dbReference type="EMBL" id="MDO6413131.1"/>
    </source>
</evidence>
<organism evidence="1 2">
    <name type="scientific">Sphingomonas natans</name>
    <dbReference type="NCBI Taxonomy" id="3063330"/>
    <lineage>
        <taxon>Bacteria</taxon>
        <taxon>Pseudomonadati</taxon>
        <taxon>Pseudomonadota</taxon>
        <taxon>Alphaproteobacteria</taxon>
        <taxon>Sphingomonadales</taxon>
        <taxon>Sphingomonadaceae</taxon>
        <taxon>Sphingomonas</taxon>
    </lineage>
</organism>
<dbReference type="PANTHER" id="PTHR38442:SF1">
    <property type="entry name" value="INNER MEMBRANE PROTEIN"/>
    <property type="match status" value="1"/>
</dbReference>
<comment type="caution">
    <text evidence="1">The sequence shown here is derived from an EMBL/GenBank/DDBJ whole genome shotgun (WGS) entry which is preliminary data.</text>
</comment>
<dbReference type="Pfam" id="PF04286">
    <property type="entry name" value="DUF445"/>
    <property type="match status" value="1"/>
</dbReference>
<evidence type="ECO:0000313" key="2">
    <source>
        <dbReference type="Proteomes" id="UP001169764"/>
    </source>
</evidence>
<accession>A0ABT8Y484</accession>
<dbReference type="SUPFAM" id="SSF48371">
    <property type="entry name" value="ARM repeat"/>
    <property type="match status" value="1"/>
</dbReference>
<reference evidence="1" key="1">
    <citation type="submission" date="2023-07" db="EMBL/GenBank/DDBJ databases">
        <authorList>
            <person name="Kim M."/>
        </authorList>
    </citation>
    <scope>NUCLEOTIDE SEQUENCE</scope>
    <source>
        <strain evidence="1">BIUV-7</strain>
    </source>
</reference>